<reference evidence="2" key="1">
    <citation type="submission" date="2015-04" db="UniProtKB">
        <authorList>
            <consortium name="EnsemblPlants"/>
        </authorList>
    </citation>
    <scope>IDENTIFICATION</scope>
</reference>
<dbReference type="AlphaFoldDB" id="A0A0E0CG61"/>
<evidence type="ECO:0000256" key="1">
    <source>
        <dbReference type="SAM" id="MobiDB-lite"/>
    </source>
</evidence>
<organism evidence="2">
    <name type="scientific">Oryza meridionalis</name>
    <dbReference type="NCBI Taxonomy" id="40149"/>
    <lineage>
        <taxon>Eukaryota</taxon>
        <taxon>Viridiplantae</taxon>
        <taxon>Streptophyta</taxon>
        <taxon>Embryophyta</taxon>
        <taxon>Tracheophyta</taxon>
        <taxon>Spermatophyta</taxon>
        <taxon>Magnoliopsida</taxon>
        <taxon>Liliopsida</taxon>
        <taxon>Poales</taxon>
        <taxon>Poaceae</taxon>
        <taxon>BOP clade</taxon>
        <taxon>Oryzoideae</taxon>
        <taxon>Oryzeae</taxon>
        <taxon>Oryzinae</taxon>
        <taxon>Oryza</taxon>
    </lineage>
</organism>
<feature type="region of interest" description="Disordered" evidence="1">
    <location>
        <begin position="189"/>
        <end position="219"/>
    </location>
</feature>
<feature type="region of interest" description="Disordered" evidence="1">
    <location>
        <begin position="38"/>
        <end position="77"/>
    </location>
</feature>
<sequence length="231" mass="24073">MRTSLPQTPHPVVVPVVAIDAYSHELIKVTTKCAVRPPSQANTTPSSYLLSHRISPNPSCKKTTPSSKTTVPSDARKSAAVEATNTAVLHAGETIRWCPRSPACRRSSSPAADRKAARAKITVAASTSSTGTTPISQHHRRRRRRGATARPPPAPWRKKKRLVSSTAAAAETASAAVDDVVPTAHSFFSSSSAGGGGGGATATQLRPTSTSSSTPWRPSPAMAVVDIAIGN</sequence>
<name>A0A0E0CG61_9ORYZ</name>
<dbReference type="HOGENOM" id="CLU_1201460_0_0_1"/>
<feature type="compositionally biased region" description="Polar residues" evidence="1">
    <location>
        <begin position="39"/>
        <end position="49"/>
    </location>
</feature>
<feature type="compositionally biased region" description="Low complexity" evidence="1">
    <location>
        <begin position="126"/>
        <end position="136"/>
    </location>
</feature>
<keyword evidence="3" id="KW-1185">Reference proteome</keyword>
<dbReference type="Proteomes" id="UP000008021">
    <property type="component" value="Chromosome 2"/>
</dbReference>
<accession>A0A0E0CG61</accession>
<dbReference type="EnsemblPlants" id="OMERI02G05900.1">
    <property type="protein sequence ID" value="OMERI02G05900.1"/>
    <property type="gene ID" value="OMERI02G05900"/>
</dbReference>
<proteinExistence type="predicted"/>
<feature type="compositionally biased region" description="Low complexity" evidence="1">
    <location>
        <begin position="101"/>
        <end position="111"/>
    </location>
</feature>
<feature type="compositionally biased region" description="Low complexity" evidence="1">
    <location>
        <begin position="206"/>
        <end position="219"/>
    </location>
</feature>
<feature type="region of interest" description="Disordered" evidence="1">
    <location>
        <begin position="101"/>
        <end position="162"/>
    </location>
</feature>
<reference evidence="2" key="2">
    <citation type="submission" date="2018-05" db="EMBL/GenBank/DDBJ databases">
        <title>OmerRS3 (Oryza meridionalis Reference Sequence Version 3).</title>
        <authorList>
            <person name="Zhang J."/>
            <person name="Kudrna D."/>
            <person name="Lee S."/>
            <person name="Talag J."/>
            <person name="Welchert J."/>
            <person name="Wing R.A."/>
        </authorList>
    </citation>
    <scope>NUCLEOTIDE SEQUENCE [LARGE SCALE GENOMIC DNA]</scope>
    <source>
        <strain evidence="2">cv. OR44</strain>
    </source>
</reference>
<feature type="compositionally biased region" description="Basic residues" evidence="1">
    <location>
        <begin position="137"/>
        <end position="147"/>
    </location>
</feature>
<evidence type="ECO:0000313" key="3">
    <source>
        <dbReference type="Proteomes" id="UP000008021"/>
    </source>
</evidence>
<dbReference type="Gramene" id="OMERI02G05900.1">
    <property type="protein sequence ID" value="OMERI02G05900.1"/>
    <property type="gene ID" value="OMERI02G05900"/>
</dbReference>
<feature type="compositionally biased region" description="Low complexity" evidence="1">
    <location>
        <begin position="55"/>
        <end position="73"/>
    </location>
</feature>
<protein>
    <submittedName>
        <fullName evidence="2">Uncharacterized protein</fullName>
    </submittedName>
</protein>
<evidence type="ECO:0000313" key="2">
    <source>
        <dbReference type="EnsemblPlants" id="OMERI02G05900.1"/>
    </source>
</evidence>